<evidence type="ECO:0000313" key="6">
    <source>
        <dbReference type="Proteomes" id="UP000294444"/>
    </source>
</evidence>
<dbReference type="EC" id="3.6.1.67" evidence="5"/>
<organism evidence="5 6">
    <name type="scientific">Actinobacillus indolicus</name>
    <dbReference type="NCBI Taxonomy" id="51049"/>
    <lineage>
        <taxon>Bacteria</taxon>
        <taxon>Pseudomonadati</taxon>
        <taxon>Pseudomonadota</taxon>
        <taxon>Gammaproteobacteria</taxon>
        <taxon>Pasteurellales</taxon>
        <taxon>Pasteurellaceae</taxon>
        <taxon>Actinobacillus</taxon>
    </lineage>
</organism>
<evidence type="ECO:0000259" key="4">
    <source>
        <dbReference type="PROSITE" id="PS51462"/>
    </source>
</evidence>
<dbReference type="PANTHER" id="PTHR21340">
    <property type="entry name" value="DIADENOSINE 5,5-P1,P4-TETRAPHOSPHATE PYROPHOSPHOHYDROLASE MUTT"/>
    <property type="match status" value="1"/>
</dbReference>
<dbReference type="Proteomes" id="UP000294444">
    <property type="component" value="Chromosome"/>
</dbReference>
<comment type="cofactor">
    <cofactor evidence="3">
        <name>Mg(2+)</name>
        <dbReference type="ChEBI" id="CHEBI:18420"/>
    </cofactor>
    <text evidence="3">Binds 1 Mg(2+) ion per subunit.</text>
</comment>
<dbReference type="InterPro" id="IPR020084">
    <property type="entry name" value="NUDIX_hydrolase_CS"/>
</dbReference>
<dbReference type="GO" id="GO:0046872">
    <property type="term" value="F:metal ion binding"/>
    <property type="evidence" value="ECO:0007669"/>
    <property type="project" value="UniProtKB-KW"/>
</dbReference>
<evidence type="ECO:0000256" key="1">
    <source>
        <dbReference type="ARBA" id="ARBA00022801"/>
    </source>
</evidence>
<dbReference type="PROSITE" id="PS00893">
    <property type="entry name" value="NUDIX_BOX"/>
    <property type="match status" value="1"/>
</dbReference>
<sequence>MNNITNYKNPNSVLIVIYAEKTRRVLMLQRQDDLTFWQSVTGTIETGETPYQTALREVREEVGIDIFAQNLSLYDCRYSVKFEIFPQFRYKYAPDVTHNTEHWFLLALPDEIEPILTEHLAYQWLSIDDAVVLTKSPNNAEAIAKYLAEPTACIKK</sequence>
<dbReference type="PANTHER" id="PTHR21340:SF0">
    <property type="entry name" value="BIS(5'-NUCLEOSYL)-TETRAPHOSPHATASE [ASYMMETRICAL]"/>
    <property type="match status" value="1"/>
</dbReference>
<protein>
    <submittedName>
        <fullName evidence="5">Dihydroneopterin triphosphate diphosphatase</fullName>
        <ecNumber evidence="5">3.6.1.67</ecNumber>
    </submittedName>
</protein>
<dbReference type="SUPFAM" id="SSF55811">
    <property type="entry name" value="Nudix"/>
    <property type="match status" value="1"/>
</dbReference>
<dbReference type="NCBIfam" id="NF006961">
    <property type="entry name" value="PRK09438.1"/>
    <property type="match status" value="1"/>
</dbReference>
<dbReference type="InterPro" id="IPR000086">
    <property type="entry name" value="NUDIX_hydrolase_dom"/>
</dbReference>
<dbReference type="GO" id="GO:0006167">
    <property type="term" value="P:AMP biosynthetic process"/>
    <property type="evidence" value="ECO:0007669"/>
    <property type="project" value="TreeGrafter"/>
</dbReference>
<keyword evidence="3" id="KW-0479">Metal-binding</keyword>
<evidence type="ECO:0000256" key="3">
    <source>
        <dbReference type="PIRSR" id="PIRSR603564-2"/>
    </source>
</evidence>
<dbReference type="PROSITE" id="PS51462">
    <property type="entry name" value="NUDIX"/>
    <property type="match status" value="1"/>
</dbReference>
<dbReference type="EMBL" id="CP038145">
    <property type="protein sequence ID" value="QBQ63074.1"/>
    <property type="molecule type" value="Genomic_DNA"/>
</dbReference>
<keyword evidence="3" id="KW-0460">Magnesium</keyword>
<evidence type="ECO:0000313" key="5">
    <source>
        <dbReference type="EMBL" id="QBQ63074.1"/>
    </source>
</evidence>
<dbReference type="PRINTS" id="PR01404">
    <property type="entry name" value="NPPPHYDRLASE"/>
</dbReference>
<evidence type="ECO:0000256" key="2">
    <source>
        <dbReference type="PIRSR" id="PIRSR603564-1"/>
    </source>
</evidence>
<keyword evidence="6" id="KW-1185">Reference proteome</keyword>
<feature type="binding site" evidence="2">
    <location>
        <position position="8"/>
    </location>
    <ligand>
        <name>substrate</name>
    </ligand>
</feature>
<dbReference type="KEGG" id="aio:EXH44_01920"/>
<feature type="binding site" evidence="3">
    <location>
        <position position="118"/>
    </location>
    <ligand>
        <name>Mg(2+)</name>
        <dbReference type="ChEBI" id="CHEBI:18420"/>
    </ligand>
</feature>
<dbReference type="GO" id="GO:0006754">
    <property type="term" value="P:ATP biosynthetic process"/>
    <property type="evidence" value="ECO:0007669"/>
    <property type="project" value="TreeGrafter"/>
</dbReference>
<dbReference type="InterPro" id="IPR051325">
    <property type="entry name" value="Nudix_hydrolase_domain"/>
</dbReference>
<feature type="binding site" evidence="2">
    <location>
        <position position="136"/>
    </location>
    <ligand>
        <name>substrate</name>
    </ligand>
</feature>
<proteinExistence type="predicted"/>
<dbReference type="InterPro" id="IPR003564">
    <property type="entry name" value="DHNTPase"/>
</dbReference>
<dbReference type="GO" id="GO:0046656">
    <property type="term" value="P:folic acid biosynthetic process"/>
    <property type="evidence" value="ECO:0007669"/>
    <property type="project" value="InterPro"/>
</dbReference>
<feature type="binding site" evidence="2">
    <location>
        <position position="30"/>
    </location>
    <ligand>
        <name>substrate</name>
    </ligand>
</feature>
<gene>
    <name evidence="5" type="primary">nudB</name>
    <name evidence="5" type="ORF">EXH44_01920</name>
</gene>
<reference evidence="5 6" key="1">
    <citation type="submission" date="2019-03" db="EMBL/GenBank/DDBJ databases">
        <authorList>
            <person name="Che Y."/>
            <person name="Zhou L."/>
        </authorList>
    </citation>
    <scope>NUCLEOTIDE SEQUENCE [LARGE SCALE GENOMIC DNA]</scope>
    <source>
        <strain evidence="5 6">AIFJ1607</strain>
    </source>
</reference>
<feature type="binding site" evidence="3">
    <location>
        <position position="61"/>
    </location>
    <ligand>
        <name>Mg(2+)</name>
        <dbReference type="ChEBI" id="CHEBI:18420"/>
    </ligand>
</feature>
<keyword evidence="1 5" id="KW-0378">Hydrolase</keyword>
<feature type="binding site" evidence="2">
    <location>
        <begin position="82"/>
        <end position="85"/>
    </location>
    <ligand>
        <name>substrate</name>
    </ligand>
</feature>
<dbReference type="Pfam" id="PF00293">
    <property type="entry name" value="NUDIX"/>
    <property type="match status" value="1"/>
</dbReference>
<dbReference type="GO" id="GO:0004081">
    <property type="term" value="F:bis(5'-nucleosyl)-tetraphosphatase (asymmetrical) activity"/>
    <property type="evidence" value="ECO:0007669"/>
    <property type="project" value="TreeGrafter"/>
</dbReference>
<dbReference type="AlphaFoldDB" id="A0A4P7CGL5"/>
<dbReference type="InterPro" id="IPR015797">
    <property type="entry name" value="NUDIX_hydrolase-like_dom_sf"/>
</dbReference>
<accession>A0A4P7CGL5</accession>
<name>A0A4P7CGL5_9PAST</name>
<dbReference type="RefSeq" id="WP_162856031.1">
    <property type="nucleotide sequence ID" value="NZ_CP038145.1"/>
</dbReference>
<dbReference type="GO" id="GO:0019177">
    <property type="term" value="F:dihydroneopterin triphosphate pyrophosphohydrolase activity"/>
    <property type="evidence" value="ECO:0007669"/>
    <property type="project" value="UniProtKB-EC"/>
</dbReference>
<dbReference type="GO" id="GO:0008828">
    <property type="term" value="F:dATP diphosphatase activity"/>
    <property type="evidence" value="ECO:0007669"/>
    <property type="project" value="InterPro"/>
</dbReference>
<dbReference type="Gene3D" id="3.90.79.10">
    <property type="entry name" value="Nucleoside Triphosphate Pyrophosphohydrolase"/>
    <property type="match status" value="1"/>
</dbReference>
<feature type="binding site" evidence="3">
    <location>
        <position position="57"/>
    </location>
    <ligand>
        <name>Mg(2+)</name>
        <dbReference type="ChEBI" id="CHEBI:18420"/>
    </ligand>
</feature>
<feature type="domain" description="Nudix hydrolase" evidence="4">
    <location>
        <begin position="8"/>
        <end position="147"/>
    </location>
</feature>
<dbReference type="CDD" id="cd04664">
    <property type="entry name" value="NUDIX_DHNTPase_like"/>
    <property type="match status" value="1"/>
</dbReference>
<feature type="binding site" evidence="2">
    <location>
        <position position="41"/>
    </location>
    <ligand>
        <name>substrate</name>
    </ligand>
</feature>